<organism evidence="1 2">
    <name type="scientific">Nitrosomonas nitrosa</name>
    <dbReference type="NCBI Taxonomy" id="52442"/>
    <lineage>
        <taxon>Bacteria</taxon>
        <taxon>Pseudomonadati</taxon>
        <taxon>Pseudomonadota</taxon>
        <taxon>Betaproteobacteria</taxon>
        <taxon>Nitrosomonadales</taxon>
        <taxon>Nitrosomonadaceae</taxon>
        <taxon>Nitrosomonas</taxon>
    </lineage>
</organism>
<dbReference type="EMBL" id="CAJNAP010000005">
    <property type="protein sequence ID" value="CAE6494687.1"/>
    <property type="molecule type" value="Genomic_DNA"/>
</dbReference>
<name>A0A8H9D886_9PROT</name>
<dbReference type="AlphaFoldDB" id="A0A8H9D886"/>
<comment type="caution">
    <text evidence="1">The sequence shown here is derived from an EMBL/GenBank/DDBJ whole genome shotgun (WGS) entry which is preliminary data.</text>
</comment>
<proteinExistence type="predicted"/>
<dbReference type="Proteomes" id="UP000601736">
    <property type="component" value="Unassembled WGS sequence"/>
</dbReference>
<reference evidence="1" key="1">
    <citation type="submission" date="2021-02" db="EMBL/GenBank/DDBJ databases">
        <authorList>
            <person name="Han P."/>
        </authorList>
    </citation>
    <scope>NUCLEOTIDE SEQUENCE</scope>
    <source>
        <strain evidence="1">Nitrosomonas nitrosa 18-3D</strain>
    </source>
</reference>
<evidence type="ECO:0000313" key="2">
    <source>
        <dbReference type="Proteomes" id="UP000601736"/>
    </source>
</evidence>
<protein>
    <submittedName>
        <fullName evidence="1">Uncharacterized protein</fullName>
    </submittedName>
</protein>
<sequence>MIATRAAAHFAEDRVVLCDRRQPAKEAVEQQSKVNARDA</sequence>
<evidence type="ECO:0000313" key="1">
    <source>
        <dbReference type="EMBL" id="CAE6494687.1"/>
    </source>
</evidence>
<accession>A0A8H9D886</accession>
<gene>
    <name evidence="1" type="ORF">NMYAN_130092</name>
</gene>